<protein>
    <recommendedName>
        <fullName evidence="9">BZIP domain-containing protein</fullName>
    </recommendedName>
</protein>
<feature type="domain" description="BZIP" evidence="9">
    <location>
        <begin position="105"/>
        <end position="150"/>
    </location>
</feature>
<keyword evidence="5" id="KW-0804">Transcription</keyword>
<keyword evidence="3" id="KW-0805">Transcription regulation</keyword>
<keyword evidence="7" id="KW-0175">Coiled coil</keyword>
<evidence type="ECO:0000256" key="2">
    <source>
        <dbReference type="ARBA" id="ARBA00022682"/>
    </source>
</evidence>
<dbReference type="Gene3D" id="1.20.5.170">
    <property type="match status" value="1"/>
</dbReference>
<evidence type="ECO:0000256" key="6">
    <source>
        <dbReference type="ARBA" id="ARBA00023242"/>
    </source>
</evidence>
<evidence type="ECO:0000256" key="5">
    <source>
        <dbReference type="ARBA" id="ARBA00023163"/>
    </source>
</evidence>
<name>A0A7H4LPY4_WHEAT</name>
<feature type="compositionally biased region" description="Low complexity" evidence="8">
    <location>
        <begin position="199"/>
        <end position="212"/>
    </location>
</feature>
<feature type="coiled-coil region" evidence="7">
    <location>
        <begin position="123"/>
        <end position="150"/>
    </location>
</feature>
<gene>
    <name evidence="10" type="ORF">CAMPLR22A2D_LOCUS5306</name>
</gene>
<keyword evidence="4" id="KW-0238">DNA-binding</keyword>
<sequence>MEELWKDMSLCSTPLALQSYHLHSPAAAPYRGAAHPQDYLAGAVPQPPRTPPPHTALTLEFTCPGRTGAANSATSSGDDPAGCHFGFSASGGASKRAAVQPAAGGDRRQRRMIKNRESAARSRARKQACTNEMEQELAQLRRENRMLIQREQNFISVHTATSLFAIYSEIISYLKMLLRLYVGMQDRLAKAAQAPVPDCSSGSTTSTLQQKQQRQKRCRSAPAP</sequence>
<feature type="region of interest" description="Disordered" evidence="8">
    <location>
        <begin position="193"/>
        <end position="224"/>
    </location>
</feature>
<dbReference type="PROSITE" id="PS00036">
    <property type="entry name" value="BZIP_BASIC"/>
    <property type="match status" value="1"/>
</dbReference>
<evidence type="ECO:0000313" key="10">
    <source>
        <dbReference type="EMBL" id="SPT20673.1"/>
    </source>
</evidence>
<keyword evidence="2" id="KW-0938">Abscisic acid signaling pathway</keyword>
<evidence type="ECO:0000259" key="9">
    <source>
        <dbReference type="PROSITE" id="PS50217"/>
    </source>
</evidence>
<keyword evidence="6" id="KW-0539">Nucleus</keyword>
<dbReference type="InterPro" id="IPR004827">
    <property type="entry name" value="bZIP"/>
</dbReference>
<dbReference type="Proteomes" id="UP000280104">
    <property type="component" value="Chromosome II"/>
</dbReference>
<dbReference type="CDD" id="cd14707">
    <property type="entry name" value="bZIP_plant_BZIP46"/>
    <property type="match status" value="1"/>
</dbReference>
<dbReference type="GO" id="GO:0003677">
    <property type="term" value="F:DNA binding"/>
    <property type="evidence" value="ECO:0007669"/>
    <property type="project" value="UniProtKB-KW"/>
</dbReference>
<reference evidence="10 11" key="1">
    <citation type="submission" date="2018-05" db="EMBL/GenBank/DDBJ databases">
        <authorList>
            <person name="Thind KAUR A."/>
        </authorList>
    </citation>
    <scope>NUCLEOTIDE SEQUENCE [LARGE SCALE GENOMIC DNA]</scope>
</reference>
<feature type="compositionally biased region" description="Basic residues" evidence="8">
    <location>
        <begin position="213"/>
        <end position="224"/>
    </location>
</feature>
<dbReference type="InterPro" id="IPR046347">
    <property type="entry name" value="bZIP_sf"/>
</dbReference>
<comment type="subcellular location">
    <subcellularLocation>
        <location evidence="1">Nucleus</location>
    </subcellularLocation>
</comment>
<evidence type="ECO:0000256" key="4">
    <source>
        <dbReference type="ARBA" id="ARBA00023125"/>
    </source>
</evidence>
<evidence type="ECO:0000256" key="1">
    <source>
        <dbReference type="ARBA" id="ARBA00004123"/>
    </source>
</evidence>
<dbReference type="PANTHER" id="PTHR22952:SF429">
    <property type="entry name" value="BZIP DOMAIN-CONTAINING PROTEIN"/>
    <property type="match status" value="1"/>
</dbReference>
<dbReference type="EMBL" id="LS480641">
    <property type="protein sequence ID" value="SPT20673.1"/>
    <property type="molecule type" value="Genomic_DNA"/>
</dbReference>
<evidence type="ECO:0000256" key="8">
    <source>
        <dbReference type="SAM" id="MobiDB-lite"/>
    </source>
</evidence>
<evidence type="ECO:0000256" key="3">
    <source>
        <dbReference type="ARBA" id="ARBA00023015"/>
    </source>
</evidence>
<evidence type="ECO:0000256" key="7">
    <source>
        <dbReference type="SAM" id="Coils"/>
    </source>
</evidence>
<organism evidence="10 11">
    <name type="scientific">Triticum aestivum</name>
    <name type="common">Wheat</name>
    <dbReference type="NCBI Taxonomy" id="4565"/>
    <lineage>
        <taxon>Eukaryota</taxon>
        <taxon>Viridiplantae</taxon>
        <taxon>Streptophyta</taxon>
        <taxon>Embryophyta</taxon>
        <taxon>Tracheophyta</taxon>
        <taxon>Spermatophyta</taxon>
        <taxon>Magnoliopsida</taxon>
        <taxon>Liliopsida</taxon>
        <taxon>Poales</taxon>
        <taxon>Poaceae</taxon>
        <taxon>BOP clade</taxon>
        <taxon>Pooideae</taxon>
        <taxon>Triticodae</taxon>
        <taxon>Triticeae</taxon>
        <taxon>Triticinae</taxon>
        <taxon>Triticum</taxon>
    </lineage>
</organism>
<dbReference type="PROSITE" id="PS50217">
    <property type="entry name" value="BZIP"/>
    <property type="match status" value="1"/>
</dbReference>
<dbReference type="GO" id="GO:0003700">
    <property type="term" value="F:DNA-binding transcription factor activity"/>
    <property type="evidence" value="ECO:0007669"/>
    <property type="project" value="InterPro"/>
</dbReference>
<dbReference type="InterPro" id="IPR043452">
    <property type="entry name" value="BZIP46-like"/>
</dbReference>
<evidence type="ECO:0000313" key="11">
    <source>
        <dbReference type="Proteomes" id="UP000280104"/>
    </source>
</evidence>
<proteinExistence type="predicted"/>
<dbReference type="GO" id="GO:0045893">
    <property type="term" value="P:positive regulation of DNA-templated transcription"/>
    <property type="evidence" value="ECO:0007669"/>
    <property type="project" value="InterPro"/>
</dbReference>
<dbReference type="PANTHER" id="PTHR22952">
    <property type="entry name" value="CAMP-RESPONSE ELEMENT BINDING PROTEIN-RELATED"/>
    <property type="match status" value="1"/>
</dbReference>
<accession>A0A7H4LPY4</accession>
<dbReference type="AlphaFoldDB" id="A0A7H4LPY4"/>
<dbReference type="Pfam" id="PF00170">
    <property type="entry name" value="bZIP_1"/>
    <property type="match status" value="1"/>
</dbReference>
<dbReference type="GO" id="GO:0009738">
    <property type="term" value="P:abscisic acid-activated signaling pathway"/>
    <property type="evidence" value="ECO:0007669"/>
    <property type="project" value="UniProtKB-KW"/>
</dbReference>
<dbReference type="SUPFAM" id="SSF57959">
    <property type="entry name" value="Leucine zipper domain"/>
    <property type="match status" value="1"/>
</dbReference>
<dbReference type="SMART" id="SM00338">
    <property type="entry name" value="BRLZ"/>
    <property type="match status" value="1"/>
</dbReference>
<dbReference type="GO" id="GO:0005634">
    <property type="term" value="C:nucleus"/>
    <property type="evidence" value="ECO:0007669"/>
    <property type="project" value="UniProtKB-SubCell"/>
</dbReference>